<evidence type="ECO:0000313" key="2">
    <source>
        <dbReference type="Proteomes" id="UP000828048"/>
    </source>
</evidence>
<organism evidence="1 2">
    <name type="scientific">Vaccinium darrowii</name>
    <dbReference type="NCBI Taxonomy" id="229202"/>
    <lineage>
        <taxon>Eukaryota</taxon>
        <taxon>Viridiplantae</taxon>
        <taxon>Streptophyta</taxon>
        <taxon>Embryophyta</taxon>
        <taxon>Tracheophyta</taxon>
        <taxon>Spermatophyta</taxon>
        <taxon>Magnoliopsida</taxon>
        <taxon>eudicotyledons</taxon>
        <taxon>Gunneridae</taxon>
        <taxon>Pentapetalae</taxon>
        <taxon>asterids</taxon>
        <taxon>Ericales</taxon>
        <taxon>Ericaceae</taxon>
        <taxon>Vaccinioideae</taxon>
        <taxon>Vaccinieae</taxon>
        <taxon>Vaccinium</taxon>
    </lineage>
</organism>
<name>A0ACB7Z2I3_9ERIC</name>
<dbReference type="Proteomes" id="UP000828048">
    <property type="component" value="Chromosome 4"/>
</dbReference>
<evidence type="ECO:0000313" key="1">
    <source>
        <dbReference type="EMBL" id="KAH7859786.1"/>
    </source>
</evidence>
<proteinExistence type="predicted"/>
<dbReference type="EMBL" id="CM037154">
    <property type="protein sequence ID" value="KAH7859786.1"/>
    <property type="molecule type" value="Genomic_DNA"/>
</dbReference>
<gene>
    <name evidence="1" type="ORF">Vadar_005449</name>
</gene>
<accession>A0ACB7Z2I3</accession>
<sequence length="161" mass="17294">MPFSSLMIDGLSTMSANGICFITFPAAQHGMVINVYYAVKVGPRLPLPPAKVEEGSAVAVGLLAVGLGKAEEEDHKQHHNTTQFSMQLFQLLFQVLYPKLQAKTGKAFGMTGFITPDESNEPVSDLLKEIIGGMEGNYCIECTGAVALVQEALEASKPLHI</sequence>
<comment type="caution">
    <text evidence="1">The sequence shown here is derived from an EMBL/GenBank/DDBJ whole genome shotgun (WGS) entry which is preliminary data.</text>
</comment>
<keyword evidence="2" id="KW-1185">Reference proteome</keyword>
<protein>
    <submittedName>
        <fullName evidence="1">Uncharacterized protein</fullName>
    </submittedName>
</protein>
<reference evidence="1 2" key="1">
    <citation type="journal article" date="2021" name="Hortic Res">
        <title>High-quality reference genome and annotation aids understanding of berry development for evergreen blueberry (Vaccinium darrowii).</title>
        <authorList>
            <person name="Yu J."/>
            <person name="Hulse-Kemp A.M."/>
            <person name="Babiker E."/>
            <person name="Staton M."/>
        </authorList>
    </citation>
    <scope>NUCLEOTIDE SEQUENCE [LARGE SCALE GENOMIC DNA]</scope>
    <source>
        <strain evidence="2">cv. NJ 8807/NJ 8810</strain>
        <tissue evidence="1">Young leaf</tissue>
    </source>
</reference>